<reference evidence="1 2" key="1">
    <citation type="journal article" date="2017" name="PLoS Biol.">
        <title>The sea cucumber genome provides insights into morphological evolution and visceral regeneration.</title>
        <authorList>
            <person name="Zhang X."/>
            <person name="Sun L."/>
            <person name="Yuan J."/>
            <person name="Sun Y."/>
            <person name="Gao Y."/>
            <person name="Zhang L."/>
            <person name="Li S."/>
            <person name="Dai H."/>
            <person name="Hamel J.F."/>
            <person name="Liu C."/>
            <person name="Yu Y."/>
            <person name="Liu S."/>
            <person name="Lin W."/>
            <person name="Guo K."/>
            <person name="Jin S."/>
            <person name="Xu P."/>
            <person name="Storey K.B."/>
            <person name="Huan P."/>
            <person name="Zhang T."/>
            <person name="Zhou Y."/>
            <person name="Zhang J."/>
            <person name="Lin C."/>
            <person name="Li X."/>
            <person name="Xing L."/>
            <person name="Huo D."/>
            <person name="Sun M."/>
            <person name="Wang L."/>
            <person name="Mercier A."/>
            <person name="Li F."/>
            <person name="Yang H."/>
            <person name="Xiang J."/>
        </authorList>
    </citation>
    <scope>NUCLEOTIDE SEQUENCE [LARGE SCALE GENOMIC DNA]</scope>
    <source>
        <strain evidence="1">Shaxun</strain>
        <tissue evidence="1">Muscle</tissue>
    </source>
</reference>
<dbReference type="Proteomes" id="UP000230750">
    <property type="component" value="Unassembled WGS sequence"/>
</dbReference>
<protein>
    <submittedName>
        <fullName evidence="1">Uncharacterized protein</fullName>
    </submittedName>
</protein>
<evidence type="ECO:0000313" key="2">
    <source>
        <dbReference type="Proteomes" id="UP000230750"/>
    </source>
</evidence>
<organism evidence="1 2">
    <name type="scientific">Stichopus japonicus</name>
    <name type="common">Sea cucumber</name>
    <dbReference type="NCBI Taxonomy" id="307972"/>
    <lineage>
        <taxon>Eukaryota</taxon>
        <taxon>Metazoa</taxon>
        <taxon>Echinodermata</taxon>
        <taxon>Eleutherozoa</taxon>
        <taxon>Echinozoa</taxon>
        <taxon>Holothuroidea</taxon>
        <taxon>Aspidochirotacea</taxon>
        <taxon>Aspidochirotida</taxon>
        <taxon>Stichopodidae</taxon>
        <taxon>Apostichopus</taxon>
    </lineage>
</organism>
<gene>
    <name evidence="1" type="ORF">BSL78_19856</name>
</gene>
<dbReference type="EMBL" id="MRZV01000862">
    <property type="protein sequence ID" value="PIK43295.1"/>
    <property type="molecule type" value="Genomic_DNA"/>
</dbReference>
<proteinExistence type="predicted"/>
<sequence length="171" mass="18380">MATPIGGFLSVIDKYRNVSESETKALFGTVLGSLNSGADFSTADVNYLRQIKLVTSYSNDNQSLPEELLNILVKIVSGTWPSHSGPQGKHTNLINHAVVVLSGSILQSLLPRDGESSSTPTIEPKQQNIASLLAVVFAQVISGRYSVSMSLCLTPHLSNTQTNIIKDCAHR</sequence>
<name>A0A2G8K5R9_STIJA</name>
<comment type="caution">
    <text evidence="1">The sequence shown here is derived from an EMBL/GenBank/DDBJ whole genome shotgun (WGS) entry which is preliminary data.</text>
</comment>
<keyword evidence="2" id="KW-1185">Reference proteome</keyword>
<accession>A0A2G8K5R9</accession>
<dbReference type="AlphaFoldDB" id="A0A2G8K5R9"/>
<evidence type="ECO:0000313" key="1">
    <source>
        <dbReference type="EMBL" id="PIK43295.1"/>
    </source>
</evidence>